<reference evidence="4" key="1">
    <citation type="submission" date="2016-06" db="UniProtKB">
        <authorList>
            <consortium name="WormBaseParasite"/>
        </authorList>
    </citation>
    <scope>IDENTIFICATION</scope>
</reference>
<dbReference type="EMBL" id="UYSU01002615">
    <property type="protein sequence ID" value="VDL87541.1"/>
    <property type="molecule type" value="Genomic_DNA"/>
</dbReference>
<dbReference type="WBParaSite" id="SSLN_0000141101-mRNA-1">
    <property type="protein sequence ID" value="SSLN_0000141101-mRNA-1"/>
    <property type="gene ID" value="SSLN_0000141101"/>
</dbReference>
<keyword evidence="3" id="KW-1185">Reference proteome</keyword>
<dbReference type="OrthoDB" id="6309408at2759"/>
<protein>
    <submittedName>
        <fullName evidence="2 4">Uncharacterized protein</fullName>
    </submittedName>
</protein>
<evidence type="ECO:0000313" key="3">
    <source>
        <dbReference type="Proteomes" id="UP000275846"/>
    </source>
</evidence>
<evidence type="ECO:0000256" key="1">
    <source>
        <dbReference type="SAM" id="MobiDB-lite"/>
    </source>
</evidence>
<dbReference type="AlphaFoldDB" id="A0A183SAV9"/>
<organism evidence="4">
    <name type="scientific">Schistocephalus solidus</name>
    <name type="common">Tapeworm</name>
    <dbReference type="NCBI Taxonomy" id="70667"/>
    <lineage>
        <taxon>Eukaryota</taxon>
        <taxon>Metazoa</taxon>
        <taxon>Spiralia</taxon>
        <taxon>Lophotrochozoa</taxon>
        <taxon>Platyhelminthes</taxon>
        <taxon>Cestoda</taxon>
        <taxon>Eucestoda</taxon>
        <taxon>Diphyllobothriidea</taxon>
        <taxon>Diphyllobothriidae</taxon>
        <taxon>Schistocephalus</taxon>
    </lineage>
</organism>
<accession>A0A183SAV9</accession>
<reference evidence="2 3" key="2">
    <citation type="submission" date="2018-11" db="EMBL/GenBank/DDBJ databases">
        <authorList>
            <consortium name="Pathogen Informatics"/>
        </authorList>
    </citation>
    <scope>NUCLEOTIDE SEQUENCE [LARGE SCALE GENOMIC DNA]</scope>
    <source>
        <strain evidence="2 3">NST_G2</strain>
    </source>
</reference>
<evidence type="ECO:0000313" key="4">
    <source>
        <dbReference type="WBParaSite" id="SSLN_0000141101-mRNA-1"/>
    </source>
</evidence>
<dbReference type="Proteomes" id="UP000275846">
    <property type="component" value="Unassembled WGS sequence"/>
</dbReference>
<evidence type="ECO:0000313" key="2">
    <source>
        <dbReference type="EMBL" id="VDL87541.1"/>
    </source>
</evidence>
<gene>
    <name evidence="2" type="ORF">SSLN_LOCUS1357</name>
</gene>
<name>A0A183SAV9_SCHSO</name>
<proteinExistence type="predicted"/>
<feature type="region of interest" description="Disordered" evidence="1">
    <location>
        <begin position="218"/>
        <end position="237"/>
    </location>
</feature>
<sequence>MNMCMQLGRLATTSNKLAQKLEDQQVPDDNTIGEIRWCLLRNVIQSTAIELLGRVHRQHQGWFDNNDANISSLLMEQNRLQKAYINCHTDANNAAFFNCHRRVRQRLREMQDARMDHKPDKSQGYAGHNEMENILKAIKASYGPCIKGTTPQLRSDGTTFLTEKSQIRKRWLEHFRSFRYFSSAISDDAIDRLPHEDTNSDRISSFPTSNHLGHATEFQRESTGTQCQCGSPLDAAP</sequence>